<dbReference type="Proteomes" id="UP000260780">
    <property type="component" value="Unassembled WGS sequence"/>
</dbReference>
<dbReference type="InterPro" id="IPR011990">
    <property type="entry name" value="TPR-like_helical_dom_sf"/>
</dbReference>
<gene>
    <name evidence="3" type="ORF">DW653_02690</name>
    <name evidence="2" type="ORF">DXC17_17590</name>
    <name evidence="1" type="ORF">DXD04_10615</name>
</gene>
<protein>
    <submittedName>
        <fullName evidence="2">Uncharacterized protein</fullName>
    </submittedName>
</protein>
<proteinExistence type="predicted"/>
<dbReference type="EMBL" id="QSQT01000019">
    <property type="protein sequence ID" value="RGK54567.1"/>
    <property type="molecule type" value="Genomic_DNA"/>
</dbReference>
<organism evidence="2 4">
    <name type="scientific">Phocaeicola plebeius</name>
    <dbReference type="NCBI Taxonomy" id="310297"/>
    <lineage>
        <taxon>Bacteria</taxon>
        <taxon>Pseudomonadati</taxon>
        <taxon>Bacteroidota</taxon>
        <taxon>Bacteroidia</taxon>
        <taxon>Bacteroidales</taxon>
        <taxon>Bacteroidaceae</taxon>
        <taxon>Phocaeicola</taxon>
    </lineage>
</organism>
<dbReference type="AlphaFoldDB" id="A0A3E4VV02"/>
<evidence type="ECO:0000313" key="5">
    <source>
        <dbReference type="Proteomes" id="UP000260862"/>
    </source>
</evidence>
<dbReference type="SUPFAM" id="SSF48452">
    <property type="entry name" value="TPR-like"/>
    <property type="match status" value="1"/>
</dbReference>
<dbReference type="Proteomes" id="UP000283485">
    <property type="component" value="Unassembled WGS sequence"/>
</dbReference>
<evidence type="ECO:0000313" key="3">
    <source>
        <dbReference type="EMBL" id="RHF92682.1"/>
    </source>
</evidence>
<evidence type="ECO:0000313" key="2">
    <source>
        <dbReference type="EMBL" id="RGM33817.1"/>
    </source>
</evidence>
<evidence type="ECO:0000313" key="4">
    <source>
        <dbReference type="Proteomes" id="UP000260780"/>
    </source>
</evidence>
<dbReference type="EMBL" id="QRHQ01000003">
    <property type="protein sequence ID" value="RHF92682.1"/>
    <property type="molecule type" value="Genomic_DNA"/>
</dbReference>
<dbReference type="EMBL" id="QSTF01000087">
    <property type="protein sequence ID" value="RGM33817.1"/>
    <property type="molecule type" value="Genomic_DNA"/>
</dbReference>
<accession>A0A3E4VV02</accession>
<evidence type="ECO:0000313" key="6">
    <source>
        <dbReference type="Proteomes" id="UP000283485"/>
    </source>
</evidence>
<sequence>MARFVNDQQTTDKEVKRLFSAGVLLLLGKAYSDAYSCFDRIHEEHFEAMYNKALCCFMVKWYDECYRLLCEAERLLHGMDIAYETQLPEAFLRYDYDEDFPFYPIPQGIPVFGAYKQLLRLKAETAFRLHLYSEVKAISARLGGKYKCIEKLIDLKNGNNDL</sequence>
<keyword evidence="5" id="KW-1185">Reference proteome</keyword>
<name>A0A3E4VV02_9BACT</name>
<dbReference type="RefSeq" id="WP_117673182.1">
    <property type="nucleotide sequence ID" value="NZ_CABOGR010000019.1"/>
</dbReference>
<evidence type="ECO:0000313" key="1">
    <source>
        <dbReference type="EMBL" id="RGK54567.1"/>
    </source>
</evidence>
<comment type="caution">
    <text evidence="2">The sequence shown here is derived from an EMBL/GenBank/DDBJ whole genome shotgun (WGS) entry which is preliminary data.</text>
</comment>
<reference evidence="4 5" key="1">
    <citation type="submission" date="2018-08" db="EMBL/GenBank/DDBJ databases">
        <title>A genome reference for cultivated species of the human gut microbiota.</title>
        <authorList>
            <person name="Zou Y."/>
            <person name="Xue W."/>
            <person name="Luo G."/>
        </authorList>
    </citation>
    <scope>NUCLEOTIDE SEQUENCE [LARGE SCALE GENOMIC DNA]</scope>
    <source>
        <strain evidence="3 6">AM23-23</strain>
        <strain evidence="2 4">OM08-14</strain>
        <strain evidence="1 5">TF10-3AC</strain>
    </source>
</reference>
<dbReference type="Proteomes" id="UP000260862">
    <property type="component" value="Unassembled WGS sequence"/>
</dbReference>